<evidence type="ECO:0000259" key="2">
    <source>
        <dbReference type="Pfam" id="PF20152"/>
    </source>
</evidence>
<feature type="transmembrane region" description="Helical" evidence="1">
    <location>
        <begin position="50"/>
        <end position="72"/>
    </location>
</feature>
<dbReference type="Proteomes" id="UP001218218">
    <property type="component" value="Unassembled WGS sequence"/>
</dbReference>
<feature type="transmembrane region" description="Helical" evidence="1">
    <location>
        <begin position="20"/>
        <end position="38"/>
    </location>
</feature>
<organism evidence="3 4">
    <name type="scientific">Mycena albidolilacea</name>
    <dbReference type="NCBI Taxonomy" id="1033008"/>
    <lineage>
        <taxon>Eukaryota</taxon>
        <taxon>Fungi</taxon>
        <taxon>Dikarya</taxon>
        <taxon>Basidiomycota</taxon>
        <taxon>Agaricomycotina</taxon>
        <taxon>Agaricomycetes</taxon>
        <taxon>Agaricomycetidae</taxon>
        <taxon>Agaricales</taxon>
        <taxon>Marasmiineae</taxon>
        <taxon>Mycenaceae</taxon>
        <taxon>Mycena</taxon>
    </lineage>
</organism>
<dbReference type="EMBL" id="JARIHO010000019">
    <property type="protein sequence ID" value="KAJ7347590.1"/>
    <property type="molecule type" value="Genomic_DNA"/>
</dbReference>
<feature type="domain" description="DUF6534" evidence="2">
    <location>
        <begin position="169"/>
        <end position="260"/>
    </location>
</feature>
<sequence length="301" mass="33146">MSTRLTSAQTTVLGGWDLTIYAALYLQGVLCGQFAQYTNLNKRDSVWLKIFVAGLALFTMLKMLQVSAVNWLQNVTLAGNTGAASSLWVRHWVPKLNPIFDAVIGIIVQSFFCRRLWAISRNIYIVIACMASFTLALISGGVAAANLLRTNSFSHPKPPWMPAHLVAAMCGDFLLTGSTAFYLLRHRKTVLPRGPTAPILNSLLRSAAPVALVRLIATVTMLMLRHKNPGTFVRILSASAVTLLPQLYVWSAMWTLNSREDIYLAADSDRYTLHPELRETETPVQLNTGGRKIVDSQGVTG</sequence>
<feature type="transmembrane region" description="Helical" evidence="1">
    <location>
        <begin position="124"/>
        <end position="145"/>
    </location>
</feature>
<dbReference type="Pfam" id="PF20152">
    <property type="entry name" value="DUF6534"/>
    <property type="match status" value="1"/>
</dbReference>
<keyword evidence="1" id="KW-0472">Membrane</keyword>
<keyword evidence="1" id="KW-1133">Transmembrane helix</keyword>
<dbReference type="AlphaFoldDB" id="A0AAD7ESY7"/>
<protein>
    <recommendedName>
        <fullName evidence="2">DUF6534 domain-containing protein</fullName>
    </recommendedName>
</protein>
<keyword evidence="4" id="KW-1185">Reference proteome</keyword>
<reference evidence="3" key="1">
    <citation type="submission" date="2023-03" db="EMBL/GenBank/DDBJ databases">
        <title>Massive genome expansion in bonnet fungi (Mycena s.s.) driven by repeated elements and novel gene families across ecological guilds.</title>
        <authorList>
            <consortium name="Lawrence Berkeley National Laboratory"/>
            <person name="Harder C.B."/>
            <person name="Miyauchi S."/>
            <person name="Viragh M."/>
            <person name="Kuo A."/>
            <person name="Thoen E."/>
            <person name="Andreopoulos B."/>
            <person name="Lu D."/>
            <person name="Skrede I."/>
            <person name="Drula E."/>
            <person name="Henrissat B."/>
            <person name="Morin E."/>
            <person name="Kohler A."/>
            <person name="Barry K."/>
            <person name="LaButti K."/>
            <person name="Morin E."/>
            <person name="Salamov A."/>
            <person name="Lipzen A."/>
            <person name="Mereny Z."/>
            <person name="Hegedus B."/>
            <person name="Baldrian P."/>
            <person name="Stursova M."/>
            <person name="Weitz H."/>
            <person name="Taylor A."/>
            <person name="Grigoriev I.V."/>
            <person name="Nagy L.G."/>
            <person name="Martin F."/>
            <person name="Kauserud H."/>
        </authorList>
    </citation>
    <scope>NUCLEOTIDE SEQUENCE</scope>
    <source>
        <strain evidence="3">CBHHK002</strain>
    </source>
</reference>
<dbReference type="PANTHER" id="PTHR40465:SF1">
    <property type="entry name" value="DUF6534 DOMAIN-CONTAINING PROTEIN"/>
    <property type="match status" value="1"/>
</dbReference>
<feature type="transmembrane region" description="Helical" evidence="1">
    <location>
        <begin position="165"/>
        <end position="184"/>
    </location>
</feature>
<keyword evidence="1" id="KW-0812">Transmembrane</keyword>
<evidence type="ECO:0000313" key="4">
    <source>
        <dbReference type="Proteomes" id="UP001218218"/>
    </source>
</evidence>
<evidence type="ECO:0000313" key="3">
    <source>
        <dbReference type="EMBL" id="KAJ7347590.1"/>
    </source>
</evidence>
<gene>
    <name evidence="3" type="ORF">DFH08DRAFT_960891</name>
</gene>
<accession>A0AAD7ESY7</accession>
<proteinExistence type="predicted"/>
<dbReference type="PANTHER" id="PTHR40465">
    <property type="entry name" value="CHROMOSOME 1, WHOLE GENOME SHOTGUN SEQUENCE"/>
    <property type="match status" value="1"/>
</dbReference>
<comment type="caution">
    <text evidence="3">The sequence shown here is derived from an EMBL/GenBank/DDBJ whole genome shotgun (WGS) entry which is preliminary data.</text>
</comment>
<dbReference type="InterPro" id="IPR045339">
    <property type="entry name" value="DUF6534"/>
</dbReference>
<evidence type="ECO:0000256" key="1">
    <source>
        <dbReference type="SAM" id="Phobius"/>
    </source>
</evidence>
<feature type="transmembrane region" description="Helical" evidence="1">
    <location>
        <begin position="231"/>
        <end position="250"/>
    </location>
</feature>
<name>A0AAD7ESY7_9AGAR</name>